<organism evidence="2 3">
    <name type="scientific">Aureobasidium subglaciale (strain EXF-2481)</name>
    <name type="common">Aureobasidium pullulans var. subglaciale</name>
    <dbReference type="NCBI Taxonomy" id="1043005"/>
    <lineage>
        <taxon>Eukaryota</taxon>
        <taxon>Fungi</taxon>
        <taxon>Dikarya</taxon>
        <taxon>Ascomycota</taxon>
        <taxon>Pezizomycotina</taxon>
        <taxon>Dothideomycetes</taxon>
        <taxon>Dothideomycetidae</taxon>
        <taxon>Dothideales</taxon>
        <taxon>Saccotheciaceae</taxon>
        <taxon>Aureobasidium</taxon>
    </lineage>
</organism>
<evidence type="ECO:0000256" key="1">
    <source>
        <dbReference type="SAM" id="MobiDB-lite"/>
    </source>
</evidence>
<feature type="compositionally biased region" description="Low complexity" evidence="1">
    <location>
        <begin position="88"/>
        <end position="99"/>
    </location>
</feature>
<dbReference type="EMBL" id="KL584765">
    <property type="protein sequence ID" value="KEQ93518.1"/>
    <property type="molecule type" value="Genomic_DNA"/>
</dbReference>
<accession>A0A074Y6V4</accession>
<dbReference type="RefSeq" id="XP_013342140.1">
    <property type="nucleotide sequence ID" value="XM_013486686.1"/>
</dbReference>
<feature type="region of interest" description="Disordered" evidence="1">
    <location>
        <begin position="43"/>
        <end position="99"/>
    </location>
</feature>
<proteinExistence type="predicted"/>
<dbReference type="InParanoid" id="A0A074Y6V4"/>
<dbReference type="OrthoDB" id="10648047at2759"/>
<keyword evidence="3" id="KW-1185">Reference proteome</keyword>
<gene>
    <name evidence="2" type="ORF">AUEXF2481DRAFT_325100</name>
</gene>
<evidence type="ECO:0000313" key="2">
    <source>
        <dbReference type="EMBL" id="KEQ93518.1"/>
    </source>
</evidence>
<feature type="compositionally biased region" description="Basic and acidic residues" evidence="1">
    <location>
        <begin position="53"/>
        <end position="79"/>
    </location>
</feature>
<name>A0A074Y6V4_AURSE</name>
<dbReference type="AlphaFoldDB" id="A0A074Y6V4"/>
<dbReference type="GeneID" id="25364657"/>
<protein>
    <submittedName>
        <fullName evidence="2">Uncharacterized protein</fullName>
    </submittedName>
</protein>
<dbReference type="HOGENOM" id="CLU_1038210_0_0_1"/>
<sequence>MQSDKMPQNATEYGRLSPWVENQPAAYLMAATKPPLIPNFPRQIGCSKSPAESSHRIKRESLEGWSLDRGRHGSRRDRMTAAQPHSHSSPATAARVSSVVSHRRGVSTVSSGWVALTECGRCGRCGASCNPKENNGYQWTATRSQRATFGFAALGGSFGKSNLESKSSITEQETASSHGLWSLDIARSPSCVEDQKSSGKVDIPCCFAVHRHWIVADRRTKRGRDRRITSFGIATGPSFADRCLESCCPRVVLGWLSRETRPSARGAV</sequence>
<evidence type="ECO:0000313" key="3">
    <source>
        <dbReference type="Proteomes" id="UP000030641"/>
    </source>
</evidence>
<reference evidence="2 3" key="1">
    <citation type="journal article" date="2014" name="BMC Genomics">
        <title>Genome sequencing of four Aureobasidium pullulans varieties: biotechnological potential, stress tolerance, and description of new species.</title>
        <authorList>
            <person name="Gostin Ar C."/>
            <person name="Ohm R.A."/>
            <person name="Kogej T."/>
            <person name="Sonjak S."/>
            <person name="Turk M."/>
            <person name="Zajc J."/>
            <person name="Zalar P."/>
            <person name="Grube M."/>
            <person name="Sun H."/>
            <person name="Han J."/>
            <person name="Sharma A."/>
            <person name="Chiniquy J."/>
            <person name="Ngan C.Y."/>
            <person name="Lipzen A."/>
            <person name="Barry K."/>
            <person name="Grigoriev I.V."/>
            <person name="Gunde-Cimerman N."/>
        </authorList>
    </citation>
    <scope>NUCLEOTIDE SEQUENCE [LARGE SCALE GENOMIC DNA]</scope>
    <source>
        <strain evidence="2 3">EXF-2481</strain>
    </source>
</reference>
<dbReference type="Proteomes" id="UP000030641">
    <property type="component" value="Unassembled WGS sequence"/>
</dbReference>